<evidence type="ECO:0000313" key="5">
    <source>
        <dbReference type="Proteomes" id="UP001596091"/>
    </source>
</evidence>
<dbReference type="EMBL" id="JBHSPH010000002">
    <property type="protein sequence ID" value="MFC5861754.1"/>
    <property type="molecule type" value="Genomic_DNA"/>
</dbReference>
<comment type="similarity">
    <text evidence="1">Belongs to the DNA polymerase type-Y family.</text>
</comment>
<evidence type="ECO:0000313" key="4">
    <source>
        <dbReference type="EMBL" id="MFC5861754.1"/>
    </source>
</evidence>
<dbReference type="InterPro" id="IPR001126">
    <property type="entry name" value="UmuC"/>
</dbReference>
<dbReference type="PANTHER" id="PTHR35369">
    <property type="entry name" value="BLR3025 PROTEIN-RELATED"/>
    <property type="match status" value="1"/>
</dbReference>
<name>A0ABW1EBN4_9BACT</name>
<evidence type="ECO:0000256" key="1">
    <source>
        <dbReference type="ARBA" id="ARBA00010945"/>
    </source>
</evidence>
<dbReference type="Gene3D" id="3.30.70.270">
    <property type="match status" value="1"/>
</dbReference>
<reference evidence="5" key="1">
    <citation type="journal article" date="2019" name="Int. J. Syst. Evol. Microbiol.">
        <title>The Global Catalogue of Microorganisms (GCM) 10K type strain sequencing project: providing services to taxonomists for standard genome sequencing and annotation.</title>
        <authorList>
            <consortium name="The Broad Institute Genomics Platform"/>
            <consortium name="The Broad Institute Genome Sequencing Center for Infectious Disease"/>
            <person name="Wu L."/>
            <person name="Ma J."/>
        </authorList>
    </citation>
    <scope>NUCLEOTIDE SEQUENCE [LARGE SCALE GENOMIC DNA]</scope>
    <source>
        <strain evidence="5">JCM 4087</strain>
    </source>
</reference>
<evidence type="ECO:0000259" key="3">
    <source>
        <dbReference type="Pfam" id="PF00817"/>
    </source>
</evidence>
<keyword evidence="2" id="KW-0227">DNA damage</keyword>
<comment type="caution">
    <text evidence="4">The sequence shown here is derived from an EMBL/GenBank/DDBJ whole genome shotgun (WGS) entry which is preliminary data.</text>
</comment>
<evidence type="ECO:0000256" key="2">
    <source>
        <dbReference type="ARBA" id="ARBA00022763"/>
    </source>
</evidence>
<dbReference type="RefSeq" id="WP_263337346.1">
    <property type="nucleotide sequence ID" value="NZ_JAGSYH010000004.1"/>
</dbReference>
<dbReference type="Proteomes" id="UP001596091">
    <property type="component" value="Unassembled WGS sequence"/>
</dbReference>
<keyword evidence="5" id="KW-1185">Reference proteome</keyword>
<protein>
    <submittedName>
        <fullName evidence="4">DNA polymerase Y family protein</fullName>
    </submittedName>
</protein>
<sequence length="497" mass="54785">MLRSLYAGIHVPSLPLQALLRLHPELRSLPVAVIDGDPPLQTVCSVNARARKLQVIAGMTKTDAESIPGLRILTRSPQTEAIAEDVVLEYAMRYSPRIEDAHGPDHCAFVLDITGTERLFGPSRIWAEHLLTTLTSVGIEAHIAVSANFDCARIIASAVRGSTMVPTGKEAEILSDLHLSTLALSAEDQETFTLWGIRSLGQLARLPEIELVSRFGQAAKQWRDLALGAHRHTFEPIEPEIALAESCEFEESIDNVDSLLFVAGRMIESLVRRAGSRALAVAALTIDMGLEDGSTYKCSIHPALPSQDRRFLLKLLQLEISAHRPPSGVLALALTAEAGQSSKQQLGLFMPDTPEPALMDITLARLKALVGEDRVGSPVLLDTHRSDAFRMGSFAIHGTDAPGKPVPVGRYTALRRIRPPHAVTVRCAHSKPMSLHDGKQTYPIVLAFGPWRNSGCWWTKEDWQREEWDVLIDSEQHAYLLANDRKLGRWFLEAVYD</sequence>
<dbReference type="Pfam" id="PF00817">
    <property type="entry name" value="IMS"/>
    <property type="match status" value="1"/>
</dbReference>
<gene>
    <name evidence="4" type="ORF">ACFPT7_05575</name>
</gene>
<feature type="domain" description="UmuC" evidence="3">
    <location>
        <begin position="16"/>
        <end position="156"/>
    </location>
</feature>
<organism evidence="4 5">
    <name type="scientific">Acidicapsa dinghuensis</name>
    <dbReference type="NCBI Taxonomy" id="2218256"/>
    <lineage>
        <taxon>Bacteria</taxon>
        <taxon>Pseudomonadati</taxon>
        <taxon>Acidobacteriota</taxon>
        <taxon>Terriglobia</taxon>
        <taxon>Terriglobales</taxon>
        <taxon>Acidobacteriaceae</taxon>
        <taxon>Acidicapsa</taxon>
    </lineage>
</organism>
<dbReference type="InterPro" id="IPR050356">
    <property type="entry name" value="SulA_CellDiv_inhibitor"/>
</dbReference>
<dbReference type="Gene3D" id="3.40.1170.60">
    <property type="match status" value="1"/>
</dbReference>
<dbReference type="SUPFAM" id="SSF56672">
    <property type="entry name" value="DNA/RNA polymerases"/>
    <property type="match status" value="1"/>
</dbReference>
<accession>A0ABW1EBN4</accession>
<dbReference type="InterPro" id="IPR043128">
    <property type="entry name" value="Rev_trsase/Diguanyl_cyclase"/>
</dbReference>
<dbReference type="InterPro" id="IPR043502">
    <property type="entry name" value="DNA/RNA_pol_sf"/>
</dbReference>
<dbReference type="CDD" id="cd03468">
    <property type="entry name" value="PolY_like"/>
    <property type="match status" value="1"/>
</dbReference>
<dbReference type="PANTHER" id="PTHR35369:SF2">
    <property type="entry name" value="BLR3025 PROTEIN"/>
    <property type="match status" value="1"/>
</dbReference>
<proteinExistence type="inferred from homology"/>